<dbReference type="EMBL" id="ADVG01000004">
    <property type="protein sequence ID" value="EFH83019.1"/>
    <property type="molecule type" value="Genomic_DNA"/>
</dbReference>
<dbReference type="Proteomes" id="UP000004508">
    <property type="component" value="Unassembled WGS sequence"/>
</dbReference>
<dbReference type="InParanoid" id="D6U3M9"/>
<accession>D6U3M9</accession>
<name>D6U3M9_KTERA</name>
<sequence length="47" mass="5153">MILKVLKAIVAFALARPQNNTQSIGYVAGNGGWDLEDADHLRKKLES</sequence>
<keyword evidence="2" id="KW-1185">Reference proteome</keyword>
<reference evidence="1 2" key="1">
    <citation type="journal article" date="2011" name="Stand. Genomic Sci.">
        <title>Non-contiguous finished genome sequence and contextual data of the filamentous soil bacterium Ktedonobacter racemifer type strain (SOSP1-21).</title>
        <authorList>
            <person name="Chang Y.J."/>
            <person name="Land M."/>
            <person name="Hauser L."/>
            <person name="Chertkov O."/>
            <person name="Del Rio T.G."/>
            <person name="Nolan M."/>
            <person name="Copeland A."/>
            <person name="Tice H."/>
            <person name="Cheng J.F."/>
            <person name="Lucas S."/>
            <person name="Han C."/>
            <person name="Goodwin L."/>
            <person name="Pitluck S."/>
            <person name="Ivanova N."/>
            <person name="Ovchinikova G."/>
            <person name="Pati A."/>
            <person name="Chen A."/>
            <person name="Palaniappan K."/>
            <person name="Mavromatis K."/>
            <person name="Liolios K."/>
            <person name="Brettin T."/>
            <person name="Fiebig A."/>
            <person name="Rohde M."/>
            <person name="Abt B."/>
            <person name="Goker M."/>
            <person name="Detter J.C."/>
            <person name="Woyke T."/>
            <person name="Bristow J."/>
            <person name="Eisen J.A."/>
            <person name="Markowitz V."/>
            <person name="Hugenholtz P."/>
            <person name="Kyrpides N.C."/>
            <person name="Klenk H.P."/>
            <person name="Lapidus A."/>
        </authorList>
    </citation>
    <scope>NUCLEOTIDE SEQUENCE [LARGE SCALE GENOMIC DNA]</scope>
    <source>
        <strain evidence="2">DSM 44963</strain>
    </source>
</reference>
<organism evidence="1 2">
    <name type="scientific">Ktedonobacter racemifer DSM 44963</name>
    <dbReference type="NCBI Taxonomy" id="485913"/>
    <lineage>
        <taxon>Bacteria</taxon>
        <taxon>Bacillati</taxon>
        <taxon>Chloroflexota</taxon>
        <taxon>Ktedonobacteria</taxon>
        <taxon>Ktedonobacterales</taxon>
        <taxon>Ktedonobacteraceae</taxon>
        <taxon>Ktedonobacter</taxon>
    </lineage>
</organism>
<comment type="caution">
    <text evidence="1">The sequence shown here is derived from an EMBL/GenBank/DDBJ whole genome shotgun (WGS) entry which is preliminary data.</text>
</comment>
<dbReference type="AlphaFoldDB" id="D6U3M9"/>
<evidence type="ECO:0000313" key="1">
    <source>
        <dbReference type="EMBL" id="EFH83019.1"/>
    </source>
</evidence>
<protein>
    <submittedName>
        <fullName evidence="1">Uncharacterized protein</fullName>
    </submittedName>
</protein>
<dbReference type="RefSeq" id="WP_007921548.1">
    <property type="nucleotide sequence ID" value="NZ_ADVG01000004.1"/>
</dbReference>
<evidence type="ECO:0000313" key="2">
    <source>
        <dbReference type="Proteomes" id="UP000004508"/>
    </source>
</evidence>
<proteinExistence type="predicted"/>
<gene>
    <name evidence="1" type="ORF">Krac_3930</name>
</gene>
<dbReference type="STRING" id="485913.Krac_3930"/>